<evidence type="ECO:0008006" key="3">
    <source>
        <dbReference type="Google" id="ProtNLM"/>
    </source>
</evidence>
<dbReference type="InParanoid" id="A0A1Y1WWS3"/>
<reference evidence="1 2" key="1">
    <citation type="submission" date="2016-07" db="EMBL/GenBank/DDBJ databases">
        <title>Pervasive Adenine N6-methylation of Active Genes in Fungi.</title>
        <authorList>
            <consortium name="DOE Joint Genome Institute"/>
            <person name="Mondo S.J."/>
            <person name="Dannebaum R.O."/>
            <person name="Kuo R.C."/>
            <person name="Labutti K."/>
            <person name="Haridas S."/>
            <person name="Kuo A."/>
            <person name="Salamov A."/>
            <person name="Ahrendt S.R."/>
            <person name="Lipzen A."/>
            <person name="Sullivan W."/>
            <person name="Andreopoulos W.B."/>
            <person name="Clum A."/>
            <person name="Lindquist E."/>
            <person name="Daum C."/>
            <person name="Ramamoorthy G.K."/>
            <person name="Gryganskyi A."/>
            <person name="Culley D."/>
            <person name="Magnuson J.K."/>
            <person name="James T.Y."/>
            <person name="O'Malley M.A."/>
            <person name="Stajich J.E."/>
            <person name="Spatafora J.W."/>
            <person name="Visel A."/>
            <person name="Grigoriev I.V."/>
        </authorList>
    </citation>
    <scope>NUCLEOTIDE SEQUENCE [LARGE SCALE GENOMIC DNA]</scope>
    <source>
        <strain evidence="1 2">CBS 931.73</strain>
    </source>
</reference>
<keyword evidence="2" id="KW-1185">Reference proteome</keyword>
<gene>
    <name evidence="1" type="ORF">K493DRAFT_392392</name>
</gene>
<dbReference type="GO" id="GO:0000307">
    <property type="term" value="C:cyclin-dependent protein kinase holoenzyme complex"/>
    <property type="evidence" value="ECO:0007669"/>
    <property type="project" value="TreeGrafter"/>
</dbReference>
<proteinExistence type="predicted"/>
<dbReference type="Gene3D" id="1.10.472.10">
    <property type="entry name" value="Cyclin-like"/>
    <property type="match status" value="1"/>
</dbReference>
<accession>A0A1Y1WWS3</accession>
<dbReference type="InterPro" id="IPR013922">
    <property type="entry name" value="Cyclin_PHO80-like"/>
</dbReference>
<dbReference type="CDD" id="cd20557">
    <property type="entry name" value="CYCLIN_ScPCL1-like"/>
    <property type="match status" value="1"/>
</dbReference>
<sequence>MNTLSSLPNPIFDGFNYLEDDLLIPKYWPNNSSTSLGSSKSLGDGGMIDYAEMVDVVSDLCYSIWHMNDVPFTCFAPPDFKQFCQFLLNRTQLSWSVIIIGLMYLHRYRQGHPDDSDLFDECQLITVALMLAMKFHEDVTYSNHSWSTASGIPVEELNQLEMIFLTSDLDLFLNCDQYQSWLLFLEEFLSHVDRIQGQSFCFLTNTTFPNLFDELPITPLDIETHDSCFDDTLANWDLEFSEYL</sequence>
<name>A0A1Y1WWS3_9FUNG</name>
<dbReference type="OrthoDB" id="286814at2759"/>
<dbReference type="STRING" id="1314790.A0A1Y1WWS3"/>
<dbReference type="GO" id="GO:0016538">
    <property type="term" value="F:cyclin-dependent protein serine/threonine kinase regulator activity"/>
    <property type="evidence" value="ECO:0007669"/>
    <property type="project" value="TreeGrafter"/>
</dbReference>
<dbReference type="GO" id="GO:0019901">
    <property type="term" value="F:protein kinase binding"/>
    <property type="evidence" value="ECO:0007669"/>
    <property type="project" value="InterPro"/>
</dbReference>
<dbReference type="PANTHER" id="PTHR15615">
    <property type="match status" value="1"/>
</dbReference>
<comment type="caution">
    <text evidence="1">The sequence shown here is derived from an EMBL/GenBank/DDBJ whole genome shotgun (WGS) entry which is preliminary data.</text>
</comment>
<dbReference type="InterPro" id="IPR036915">
    <property type="entry name" value="Cyclin-like_sf"/>
</dbReference>
<evidence type="ECO:0000313" key="2">
    <source>
        <dbReference type="Proteomes" id="UP000193498"/>
    </source>
</evidence>
<evidence type="ECO:0000313" key="1">
    <source>
        <dbReference type="EMBL" id="ORX77584.1"/>
    </source>
</evidence>
<dbReference type="GO" id="GO:0005634">
    <property type="term" value="C:nucleus"/>
    <property type="evidence" value="ECO:0007669"/>
    <property type="project" value="TreeGrafter"/>
</dbReference>
<protein>
    <recommendedName>
        <fullName evidence="3">Cyclin N-terminal domain-containing protein</fullName>
    </recommendedName>
</protein>
<organism evidence="1 2">
    <name type="scientific">Basidiobolus meristosporus CBS 931.73</name>
    <dbReference type="NCBI Taxonomy" id="1314790"/>
    <lineage>
        <taxon>Eukaryota</taxon>
        <taxon>Fungi</taxon>
        <taxon>Fungi incertae sedis</taxon>
        <taxon>Zoopagomycota</taxon>
        <taxon>Entomophthoromycotina</taxon>
        <taxon>Basidiobolomycetes</taxon>
        <taxon>Basidiobolales</taxon>
        <taxon>Basidiobolaceae</taxon>
        <taxon>Basidiobolus</taxon>
    </lineage>
</organism>
<dbReference type="SUPFAM" id="SSF47954">
    <property type="entry name" value="Cyclin-like"/>
    <property type="match status" value="1"/>
</dbReference>
<dbReference type="Proteomes" id="UP000193498">
    <property type="component" value="Unassembled WGS sequence"/>
</dbReference>
<dbReference type="EMBL" id="MCFE01000868">
    <property type="protein sequence ID" value="ORX77584.1"/>
    <property type="molecule type" value="Genomic_DNA"/>
</dbReference>
<dbReference type="Pfam" id="PF08613">
    <property type="entry name" value="Cyclin"/>
    <property type="match status" value="1"/>
</dbReference>
<dbReference type="PANTHER" id="PTHR15615:SF27">
    <property type="entry name" value="PHO85 CYCLIN CLG1"/>
    <property type="match status" value="1"/>
</dbReference>
<dbReference type="AlphaFoldDB" id="A0A1Y1WWS3"/>